<organism evidence="1 2">
    <name type="scientific">Panagrolaimus sp. ES5</name>
    <dbReference type="NCBI Taxonomy" id="591445"/>
    <lineage>
        <taxon>Eukaryota</taxon>
        <taxon>Metazoa</taxon>
        <taxon>Ecdysozoa</taxon>
        <taxon>Nematoda</taxon>
        <taxon>Chromadorea</taxon>
        <taxon>Rhabditida</taxon>
        <taxon>Tylenchina</taxon>
        <taxon>Panagrolaimomorpha</taxon>
        <taxon>Panagrolaimoidea</taxon>
        <taxon>Panagrolaimidae</taxon>
        <taxon>Panagrolaimus</taxon>
    </lineage>
</organism>
<proteinExistence type="predicted"/>
<evidence type="ECO:0000313" key="2">
    <source>
        <dbReference type="WBParaSite" id="ES5_v2.g25597.t1"/>
    </source>
</evidence>
<name>A0AC34G7B4_9BILA</name>
<sequence>MFSNVILSSSPSSPTPPVSRPLTPIEGGNGPPVSRPLTPIEGGNGVLKKTSSLAKIDNDQIKKNCPFEKHDCKFVGNRLSIQEHMRDQNDIHITLIGEKLQPFRDEIIEGIEVIKITHEKAEKLENQAQKVIHCYRYGYSIKIFLAPFGDLDTTRVFSSIYVSILPGEHDSILTWPFAATIVFTILDQTPGSSDHHVVKLVPEITEENMSSFTEPIEEPNMKFGLQKFIKITEMEEGGKFVKKGHVFISIDFENLPKVF</sequence>
<evidence type="ECO:0000313" key="1">
    <source>
        <dbReference type="Proteomes" id="UP000887579"/>
    </source>
</evidence>
<dbReference type="WBParaSite" id="ES5_v2.g25597.t1">
    <property type="protein sequence ID" value="ES5_v2.g25597.t1"/>
    <property type="gene ID" value="ES5_v2.g25597"/>
</dbReference>
<dbReference type="Proteomes" id="UP000887579">
    <property type="component" value="Unplaced"/>
</dbReference>
<protein>
    <submittedName>
        <fullName evidence="2">MATH domain-containing protein</fullName>
    </submittedName>
</protein>
<accession>A0AC34G7B4</accession>
<reference evidence="2" key="1">
    <citation type="submission" date="2022-11" db="UniProtKB">
        <authorList>
            <consortium name="WormBaseParasite"/>
        </authorList>
    </citation>
    <scope>IDENTIFICATION</scope>
</reference>